<gene>
    <name evidence="1" type="ORF">CLV72_109180</name>
</gene>
<dbReference type="AlphaFoldDB" id="A0A2T0PVM0"/>
<dbReference type="RefSeq" id="WP_106251754.1">
    <property type="nucleotide sequence ID" value="NZ_PVZC01000009.1"/>
</dbReference>
<dbReference type="InterPro" id="IPR058154">
    <property type="entry name" value="Bxb1_TTP-like"/>
</dbReference>
<evidence type="ECO:0000313" key="1">
    <source>
        <dbReference type="EMBL" id="PRX95571.1"/>
    </source>
</evidence>
<proteinExistence type="predicted"/>
<dbReference type="OrthoDB" id="4966244at2"/>
<evidence type="ECO:0000313" key="2">
    <source>
        <dbReference type="Proteomes" id="UP000237846"/>
    </source>
</evidence>
<comment type="caution">
    <text evidence="1">The sequence shown here is derived from an EMBL/GenBank/DDBJ whole genome shotgun (WGS) entry which is preliminary data.</text>
</comment>
<protein>
    <recommendedName>
        <fullName evidence="3">Major tail protein</fullName>
    </recommendedName>
</protein>
<organism evidence="1 2">
    <name type="scientific">Allonocardiopsis opalescens</name>
    <dbReference type="NCBI Taxonomy" id="1144618"/>
    <lineage>
        <taxon>Bacteria</taxon>
        <taxon>Bacillati</taxon>
        <taxon>Actinomycetota</taxon>
        <taxon>Actinomycetes</taxon>
        <taxon>Streptosporangiales</taxon>
        <taxon>Allonocardiopsis</taxon>
    </lineage>
</organism>
<accession>A0A2T0PVM0</accession>
<evidence type="ECO:0008006" key="3">
    <source>
        <dbReference type="Google" id="ProtNLM"/>
    </source>
</evidence>
<sequence length="226" mass="24508">MAGTVYDDLKDKKTELIRKALDGSAFLAPISSTAISTLTDPADKLLVALPAGYEDLGYVSTDGFSFGREVEEAQIRAHGATDPVRSDITADSSTLTVQCLETKLNTIGLYTGANMAGVLADFDTGEVVIDKPSRPRGQYYRLLKISVDLGDDGEIYIARFFPRAKVTNFDEQTFTSDGENPITWPVTLTAFTDSTLGFSERWLFGGPGWDAILTDMGFSRAPDPTP</sequence>
<keyword evidence="2" id="KW-1185">Reference proteome</keyword>
<dbReference type="EMBL" id="PVZC01000009">
    <property type="protein sequence ID" value="PRX95571.1"/>
    <property type="molecule type" value="Genomic_DNA"/>
</dbReference>
<name>A0A2T0PVM0_9ACTN</name>
<dbReference type="Pfam" id="PF25681">
    <property type="entry name" value="Phage_TTP_17"/>
    <property type="match status" value="1"/>
</dbReference>
<reference evidence="1 2" key="1">
    <citation type="submission" date="2018-03" db="EMBL/GenBank/DDBJ databases">
        <title>Genomic Encyclopedia of Archaeal and Bacterial Type Strains, Phase II (KMG-II): from individual species to whole genera.</title>
        <authorList>
            <person name="Goeker M."/>
        </authorList>
    </citation>
    <scope>NUCLEOTIDE SEQUENCE [LARGE SCALE GENOMIC DNA]</scope>
    <source>
        <strain evidence="1 2">DSM 45601</strain>
    </source>
</reference>
<dbReference type="Proteomes" id="UP000237846">
    <property type="component" value="Unassembled WGS sequence"/>
</dbReference>